<dbReference type="InterPro" id="IPR057666">
    <property type="entry name" value="DrpA_SLOG"/>
</dbReference>
<evidence type="ECO:0000259" key="2">
    <source>
        <dbReference type="Pfam" id="PF02481"/>
    </source>
</evidence>
<protein>
    <submittedName>
        <fullName evidence="3">DNA protecting protein DprA</fullName>
    </submittedName>
</protein>
<evidence type="ECO:0000313" key="4">
    <source>
        <dbReference type="Proteomes" id="UP000192343"/>
    </source>
</evidence>
<reference evidence="3 4" key="1">
    <citation type="submission" date="2017-03" db="EMBL/GenBank/DDBJ databases">
        <title>Draft Genome sequence of Marispirochaeta sp. strain JC444.</title>
        <authorList>
            <person name="Shivani Y."/>
            <person name="Subhash Y."/>
            <person name="Sasikala C."/>
            <person name="Ramana C."/>
        </authorList>
    </citation>
    <scope>NUCLEOTIDE SEQUENCE [LARGE SCALE GENOMIC DNA]</scope>
    <source>
        <strain evidence="3 4">JC444</strain>
    </source>
</reference>
<sequence length="298" mass="32694">MIATAFIQHLPKLTLHERCLLHELAGYDCGTLNASRVADLIGRRYREDWNAGEVYDQAAAEVEWLDKNGGGIIPFSSREYPELLREIYDPPFALCYRGRRPYSNAPYAALVGTRRPNGRGARSAYELARELAGFNVSVVSGLARGIDRQAHEGCIDGGGVTVAVLGSGVSEVGPASSRPTAERLIASGGALFSEYSVFTQPRRYHFPMRNRIISGMSRCCVIVQAPRRSGALITADYALEQGREVFVHADCFQTGVGDGGFALHEDGARAINSAGELMEEWKSQWEYLPRALPEEQLP</sequence>
<name>A0A1Y1RW35_9SPIO</name>
<proteinExistence type="inferred from homology"/>
<dbReference type="STRING" id="1963862.B4O97_13310"/>
<evidence type="ECO:0000313" key="3">
    <source>
        <dbReference type="EMBL" id="ORC34286.1"/>
    </source>
</evidence>
<dbReference type="OrthoDB" id="9785707at2"/>
<dbReference type="Pfam" id="PF02481">
    <property type="entry name" value="DNA_processg_A"/>
    <property type="match status" value="1"/>
</dbReference>
<dbReference type="EMBL" id="MWQY01000014">
    <property type="protein sequence ID" value="ORC34286.1"/>
    <property type="molecule type" value="Genomic_DNA"/>
</dbReference>
<dbReference type="PANTHER" id="PTHR43022:SF1">
    <property type="entry name" value="PROTEIN SMF"/>
    <property type="match status" value="1"/>
</dbReference>
<dbReference type="NCBIfam" id="TIGR00732">
    <property type="entry name" value="dprA"/>
    <property type="match status" value="1"/>
</dbReference>
<dbReference type="PANTHER" id="PTHR43022">
    <property type="entry name" value="PROTEIN SMF"/>
    <property type="match status" value="1"/>
</dbReference>
<dbReference type="RefSeq" id="WP_083051530.1">
    <property type="nucleotide sequence ID" value="NZ_MWQY01000014.1"/>
</dbReference>
<dbReference type="AlphaFoldDB" id="A0A1Y1RW35"/>
<dbReference type="SUPFAM" id="SSF102405">
    <property type="entry name" value="MCP/YpsA-like"/>
    <property type="match status" value="1"/>
</dbReference>
<comment type="caution">
    <text evidence="3">The sequence shown here is derived from an EMBL/GenBank/DDBJ whole genome shotgun (WGS) entry which is preliminary data.</text>
</comment>
<organism evidence="3 4">
    <name type="scientific">Marispirochaeta aestuarii</name>
    <dbReference type="NCBI Taxonomy" id="1963862"/>
    <lineage>
        <taxon>Bacteria</taxon>
        <taxon>Pseudomonadati</taxon>
        <taxon>Spirochaetota</taxon>
        <taxon>Spirochaetia</taxon>
        <taxon>Spirochaetales</taxon>
        <taxon>Spirochaetaceae</taxon>
        <taxon>Marispirochaeta</taxon>
    </lineage>
</organism>
<evidence type="ECO:0000256" key="1">
    <source>
        <dbReference type="ARBA" id="ARBA00006525"/>
    </source>
</evidence>
<keyword evidence="4" id="KW-1185">Reference proteome</keyword>
<feature type="domain" description="Smf/DprA SLOG" evidence="2">
    <location>
        <begin position="73"/>
        <end position="281"/>
    </location>
</feature>
<dbReference type="Gene3D" id="3.40.50.450">
    <property type="match status" value="1"/>
</dbReference>
<comment type="similarity">
    <text evidence="1">Belongs to the DprA/Smf family.</text>
</comment>
<accession>A0A1Y1RW35</accession>
<dbReference type="InterPro" id="IPR003488">
    <property type="entry name" value="DprA"/>
</dbReference>
<gene>
    <name evidence="3" type="ORF">B4O97_13310</name>
</gene>
<dbReference type="Proteomes" id="UP000192343">
    <property type="component" value="Unassembled WGS sequence"/>
</dbReference>
<dbReference type="GO" id="GO:0009294">
    <property type="term" value="P:DNA-mediated transformation"/>
    <property type="evidence" value="ECO:0007669"/>
    <property type="project" value="InterPro"/>
</dbReference>